<evidence type="ECO:0000313" key="10">
    <source>
        <dbReference type="Proteomes" id="UP000027665"/>
    </source>
</evidence>
<dbReference type="Gene3D" id="3.40.50.300">
    <property type="entry name" value="P-loop containing nucleotide triphosphate hydrolases"/>
    <property type="match status" value="1"/>
</dbReference>
<evidence type="ECO:0000256" key="4">
    <source>
        <dbReference type="ARBA" id="ARBA00022741"/>
    </source>
</evidence>
<evidence type="ECO:0000256" key="7">
    <source>
        <dbReference type="ARBA" id="ARBA00023014"/>
    </source>
</evidence>
<dbReference type="EMBL" id="JMKI01000047">
    <property type="protein sequence ID" value="KEJ91507.1"/>
    <property type="molecule type" value="Genomic_DNA"/>
</dbReference>
<dbReference type="GO" id="GO:0046872">
    <property type="term" value="F:metal ion binding"/>
    <property type="evidence" value="ECO:0007669"/>
    <property type="project" value="UniProtKB-KW"/>
</dbReference>
<evidence type="ECO:0000256" key="3">
    <source>
        <dbReference type="ARBA" id="ARBA00022723"/>
    </source>
</evidence>
<dbReference type="GO" id="GO:0005524">
    <property type="term" value="F:ATP binding"/>
    <property type="evidence" value="ECO:0007669"/>
    <property type="project" value="UniProtKB-KW"/>
</dbReference>
<dbReference type="GO" id="GO:0016491">
    <property type="term" value="F:oxidoreductase activity"/>
    <property type="evidence" value="ECO:0007669"/>
    <property type="project" value="UniProtKB-KW"/>
</dbReference>
<dbReference type="PROSITE" id="PS00692">
    <property type="entry name" value="NIFH_FRXC_2"/>
    <property type="match status" value="1"/>
</dbReference>
<dbReference type="InterPro" id="IPR030655">
    <property type="entry name" value="NifH/chlL_CS"/>
</dbReference>
<accession>A0A073J1F9</accession>
<name>A0A073J1F9_9BACT</name>
<keyword evidence="7 8" id="KW-0411">Iron-sulfur</keyword>
<dbReference type="AlphaFoldDB" id="A0A073J1F9"/>
<evidence type="ECO:0000313" key="9">
    <source>
        <dbReference type="EMBL" id="KEJ91507.1"/>
    </source>
</evidence>
<dbReference type="PATRIC" id="fig|2754.20.peg.954"/>
<dbReference type="PROSITE" id="PS51026">
    <property type="entry name" value="NIFH_FRXC_3"/>
    <property type="match status" value="1"/>
</dbReference>
<dbReference type="CDD" id="cd02040">
    <property type="entry name" value="NifH"/>
    <property type="match status" value="1"/>
</dbReference>
<keyword evidence="8" id="KW-0004">4Fe-4S</keyword>
<dbReference type="PRINTS" id="PR00091">
    <property type="entry name" value="NITROGNASEII"/>
</dbReference>
<keyword evidence="6 8" id="KW-0408">Iron</keyword>
<evidence type="ECO:0000256" key="6">
    <source>
        <dbReference type="ARBA" id="ARBA00023004"/>
    </source>
</evidence>
<comment type="caution">
    <text evidence="9">The sequence shown here is derived from an EMBL/GenBank/DDBJ whole genome shotgun (WGS) entry which is preliminary data.</text>
</comment>
<keyword evidence="4 8" id="KW-0547">Nucleotide-binding</keyword>
<dbReference type="eggNOG" id="COG1348">
    <property type="taxonomic scope" value="Bacteria"/>
</dbReference>
<keyword evidence="10" id="KW-1185">Reference proteome</keyword>
<comment type="similarity">
    <text evidence="2 8">Belongs to the NifH/BchL/ChlL family.</text>
</comment>
<dbReference type="PANTHER" id="PTHR42864">
    <property type="entry name" value="LIGHT-INDEPENDENT PROTOCHLOROPHYLLIDE REDUCTASE IRON-SULFUR ATP-BINDING PROTEIN"/>
    <property type="match status" value="1"/>
</dbReference>
<comment type="cofactor">
    <cofactor evidence="1">
        <name>[4Fe-4S] cluster</name>
        <dbReference type="ChEBI" id="CHEBI:49883"/>
    </cofactor>
</comment>
<evidence type="ECO:0000256" key="1">
    <source>
        <dbReference type="ARBA" id="ARBA00001966"/>
    </source>
</evidence>
<dbReference type="STRING" id="2754.EH55_09895"/>
<dbReference type="InterPro" id="IPR027417">
    <property type="entry name" value="P-loop_NTPase"/>
</dbReference>
<sequence length="251" mass="26367">MIKMAIYGKGGIGKSTTASNIAAAFAQNGMRVMQIGCDPKADSTVNLRGGGSVPTVLELIRERGAALTLEELVTPGFAGVLCVEAGGPAPGLGCAGRGIIAAMEKLKEKRAFEIYKPDAVIYDVLGDVVCGGFAMPIREGYANKVFVVTSGENMALHAAANIAEAVANFRSRGYATLGGIILNRRNVPREEEKVAELASDVGTKIVGALDFSPTVQRAEEISKTVLEAFPESEMAGEYRELARRLLAACGE</sequence>
<dbReference type="GO" id="GO:0051539">
    <property type="term" value="F:4 iron, 4 sulfur cluster binding"/>
    <property type="evidence" value="ECO:0007669"/>
    <property type="project" value="UniProtKB-KW"/>
</dbReference>
<evidence type="ECO:0000256" key="2">
    <source>
        <dbReference type="ARBA" id="ARBA00005504"/>
    </source>
</evidence>
<keyword evidence="5 8" id="KW-0067">ATP-binding</keyword>
<evidence type="ECO:0000256" key="5">
    <source>
        <dbReference type="ARBA" id="ARBA00022840"/>
    </source>
</evidence>
<dbReference type="Proteomes" id="UP000027665">
    <property type="component" value="Unassembled WGS sequence"/>
</dbReference>
<dbReference type="InterPro" id="IPR000392">
    <property type="entry name" value="NifH/frxC"/>
</dbReference>
<reference evidence="9 10" key="1">
    <citation type="submission" date="2014-04" db="EMBL/GenBank/DDBJ databases">
        <title>Draft Genome Sequence of Synergistes jonesii.</title>
        <authorList>
            <person name="Coil D.A."/>
            <person name="Eisen J.A."/>
            <person name="Holland-Moritz H.E."/>
        </authorList>
    </citation>
    <scope>NUCLEOTIDE SEQUENCE [LARGE SCALE GENOMIC DNA]</scope>
    <source>
        <strain evidence="9 10">78-1</strain>
    </source>
</reference>
<protein>
    <submittedName>
        <fullName evidence="9">Nitrogenase iron protein</fullName>
    </submittedName>
</protein>
<proteinExistence type="inferred from homology"/>
<dbReference type="Pfam" id="PF00142">
    <property type="entry name" value="Fer4_NifH"/>
    <property type="match status" value="1"/>
</dbReference>
<organism evidence="9 10">
    <name type="scientific">Synergistes jonesii</name>
    <dbReference type="NCBI Taxonomy" id="2754"/>
    <lineage>
        <taxon>Bacteria</taxon>
        <taxon>Thermotogati</taxon>
        <taxon>Synergistota</taxon>
        <taxon>Synergistia</taxon>
        <taxon>Synergistales</taxon>
        <taxon>Synergistaceae</taxon>
        <taxon>Synergistes</taxon>
    </lineage>
</organism>
<keyword evidence="8" id="KW-0560">Oxidoreductase</keyword>
<dbReference type="SUPFAM" id="SSF52540">
    <property type="entry name" value="P-loop containing nucleoside triphosphate hydrolases"/>
    <property type="match status" value="1"/>
</dbReference>
<dbReference type="PIRSF" id="PIRSF000363">
    <property type="entry name" value="Nitrogenase_iron"/>
    <property type="match status" value="1"/>
</dbReference>
<dbReference type="PROSITE" id="PS00746">
    <property type="entry name" value="NIFH_FRXC_1"/>
    <property type="match status" value="1"/>
</dbReference>
<gene>
    <name evidence="9" type="ORF">EH55_09895</name>
</gene>
<evidence type="ECO:0000256" key="8">
    <source>
        <dbReference type="RuleBase" id="RU003688"/>
    </source>
</evidence>
<dbReference type="OrthoDB" id="9778641at2"/>
<dbReference type="PANTHER" id="PTHR42864:SF2">
    <property type="entry name" value="LIGHT-INDEPENDENT PROTOCHLOROPHYLLIDE REDUCTASE IRON-SULFUR ATP-BINDING PROTEIN"/>
    <property type="match status" value="1"/>
</dbReference>
<keyword evidence="3 8" id="KW-0479">Metal-binding</keyword>